<dbReference type="Gene3D" id="2.160.10.10">
    <property type="entry name" value="Hexapeptide repeat proteins"/>
    <property type="match status" value="1"/>
</dbReference>
<dbReference type="AlphaFoldDB" id="A0A0F9PQZ5"/>
<feature type="transmembrane region" description="Helical" evidence="3">
    <location>
        <begin position="6"/>
        <end position="27"/>
    </location>
</feature>
<comment type="caution">
    <text evidence="4">The sequence shown here is derived from an EMBL/GenBank/DDBJ whole genome shotgun (WGS) entry which is preliminary data.</text>
</comment>
<dbReference type="PROSITE" id="PS00101">
    <property type="entry name" value="HEXAPEP_TRANSFERASES"/>
    <property type="match status" value="1"/>
</dbReference>
<dbReference type="InterPro" id="IPR001451">
    <property type="entry name" value="Hexapep"/>
</dbReference>
<dbReference type="GO" id="GO:0008374">
    <property type="term" value="F:O-acyltransferase activity"/>
    <property type="evidence" value="ECO:0007669"/>
    <property type="project" value="TreeGrafter"/>
</dbReference>
<proteinExistence type="inferred from homology"/>
<evidence type="ECO:0000313" key="4">
    <source>
        <dbReference type="EMBL" id="KKN32639.1"/>
    </source>
</evidence>
<reference evidence="4" key="1">
    <citation type="journal article" date="2015" name="Nature">
        <title>Complex archaea that bridge the gap between prokaryotes and eukaryotes.</title>
        <authorList>
            <person name="Spang A."/>
            <person name="Saw J.H."/>
            <person name="Jorgensen S.L."/>
            <person name="Zaremba-Niedzwiedzka K."/>
            <person name="Martijn J."/>
            <person name="Lind A.E."/>
            <person name="van Eijk R."/>
            <person name="Schleper C."/>
            <person name="Guy L."/>
            <person name="Ettema T.J."/>
        </authorList>
    </citation>
    <scope>NUCLEOTIDE SEQUENCE</scope>
</reference>
<dbReference type="SUPFAM" id="SSF51161">
    <property type="entry name" value="Trimeric LpxA-like enzymes"/>
    <property type="match status" value="1"/>
</dbReference>
<protein>
    <recommendedName>
        <fullName evidence="5">Acetyltransferase</fullName>
    </recommendedName>
</protein>
<dbReference type="EMBL" id="LAZR01002238">
    <property type="protein sequence ID" value="KKN32639.1"/>
    <property type="molecule type" value="Genomic_DNA"/>
</dbReference>
<dbReference type="InterPro" id="IPR011004">
    <property type="entry name" value="Trimer_LpxA-like_sf"/>
</dbReference>
<dbReference type="PANTHER" id="PTHR23416">
    <property type="entry name" value="SIALIC ACID SYNTHASE-RELATED"/>
    <property type="match status" value="1"/>
</dbReference>
<dbReference type="InterPro" id="IPR051159">
    <property type="entry name" value="Hexapeptide_acetyltransf"/>
</dbReference>
<organism evidence="4">
    <name type="scientific">marine sediment metagenome</name>
    <dbReference type="NCBI Taxonomy" id="412755"/>
    <lineage>
        <taxon>unclassified sequences</taxon>
        <taxon>metagenomes</taxon>
        <taxon>ecological metagenomes</taxon>
    </lineage>
</organism>
<dbReference type="Pfam" id="PF00132">
    <property type="entry name" value="Hexapep"/>
    <property type="match status" value="1"/>
</dbReference>
<evidence type="ECO:0008006" key="5">
    <source>
        <dbReference type="Google" id="ProtNLM"/>
    </source>
</evidence>
<comment type="similarity">
    <text evidence="1">Belongs to the transferase hexapeptide repeat family.</text>
</comment>
<keyword evidence="3" id="KW-0472">Membrane</keyword>
<keyword evidence="2" id="KW-0808">Transferase</keyword>
<dbReference type="InterPro" id="IPR018357">
    <property type="entry name" value="Hexapep_transf_CS"/>
</dbReference>
<evidence type="ECO:0000256" key="2">
    <source>
        <dbReference type="ARBA" id="ARBA00022679"/>
    </source>
</evidence>
<gene>
    <name evidence="4" type="ORF">LCGC14_0811900</name>
</gene>
<name>A0A0F9PQZ5_9ZZZZ</name>
<keyword evidence="3" id="KW-1133">Transmembrane helix</keyword>
<evidence type="ECO:0000256" key="3">
    <source>
        <dbReference type="SAM" id="Phobius"/>
    </source>
</evidence>
<keyword evidence="3" id="KW-0812">Transmembrane</keyword>
<feature type="transmembrane region" description="Helical" evidence="3">
    <location>
        <begin position="84"/>
        <end position="106"/>
    </location>
</feature>
<dbReference type="PANTHER" id="PTHR23416:SF23">
    <property type="entry name" value="ACETYLTRANSFERASE C18B11.09C-RELATED"/>
    <property type="match status" value="1"/>
</dbReference>
<evidence type="ECO:0000256" key="1">
    <source>
        <dbReference type="ARBA" id="ARBA00007274"/>
    </source>
</evidence>
<dbReference type="CDD" id="cd04647">
    <property type="entry name" value="LbH_MAT_like"/>
    <property type="match status" value="1"/>
</dbReference>
<accession>A0A0F9PQZ5</accession>
<sequence>MLILLLLPVNFTFSLILFPINVDYFIFFKDMIKAKKVWKHNRPEYKIEVKGKITYVNIETDEFIFTPVPMLIIAKYLQSQRFSIAWFVKGAFNHILSLVITYLVGWPRSRNMLFRFLGMKIGKNCHISQKAIPDPLLPDLIEFEDGSGCGIGVKLLTHNAMNIKHGSFSFGPIKICKNARIGAYSIILPGVTIGEGSIIGTNSLVMDDIPPYSIALGSPAKVVRQLTEAEKEEVNKKYKVIY</sequence>